<dbReference type="EMBL" id="RXIC02000026">
    <property type="protein sequence ID" value="KAB1201933.1"/>
    <property type="molecule type" value="Genomic_DNA"/>
</dbReference>
<reference evidence="2 3" key="1">
    <citation type="journal article" date="2019" name="Plant Biotechnol. J.">
        <title>The red bayberry genome and genetic basis of sex determination.</title>
        <authorList>
            <person name="Jia H.M."/>
            <person name="Jia H.J."/>
            <person name="Cai Q.L."/>
            <person name="Wang Y."/>
            <person name="Zhao H.B."/>
            <person name="Yang W.F."/>
            <person name="Wang G.Y."/>
            <person name="Li Y.H."/>
            <person name="Zhan D.L."/>
            <person name="Shen Y.T."/>
            <person name="Niu Q.F."/>
            <person name="Chang L."/>
            <person name="Qiu J."/>
            <person name="Zhao L."/>
            <person name="Xie H.B."/>
            <person name="Fu W.Y."/>
            <person name="Jin J."/>
            <person name="Li X.W."/>
            <person name="Jiao Y."/>
            <person name="Zhou C.C."/>
            <person name="Tu T."/>
            <person name="Chai C.Y."/>
            <person name="Gao J.L."/>
            <person name="Fan L.J."/>
            <person name="van de Weg E."/>
            <person name="Wang J.Y."/>
            <person name="Gao Z.S."/>
        </authorList>
    </citation>
    <scope>NUCLEOTIDE SEQUENCE [LARGE SCALE GENOMIC DNA]</scope>
    <source>
        <tissue evidence="2">Leaves</tissue>
    </source>
</reference>
<dbReference type="Gene3D" id="3.40.30.10">
    <property type="entry name" value="Glutaredoxin"/>
    <property type="match status" value="1"/>
</dbReference>
<evidence type="ECO:0000259" key="1">
    <source>
        <dbReference type="Pfam" id="PF00085"/>
    </source>
</evidence>
<dbReference type="SUPFAM" id="SSF52833">
    <property type="entry name" value="Thioredoxin-like"/>
    <property type="match status" value="1"/>
</dbReference>
<dbReference type="InterPro" id="IPR013766">
    <property type="entry name" value="Thioredoxin_domain"/>
</dbReference>
<dbReference type="Pfam" id="PF00085">
    <property type="entry name" value="Thioredoxin"/>
    <property type="match status" value="1"/>
</dbReference>
<feature type="domain" description="Thioredoxin" evidence="1">
    <location>
        <begin position="8"/>
        <end position="109"/>
    </location>
</feature>
<dbReference type="InterPro" id="IPR036249">
    <property type="entry name" value="Thioredoxin-like_sf"/>
</dbReference>
<dbReference type="PANTHER" id="PTHR10438">
    <property type="entry name" value="THIOREDOXIN"/>
    <property type="match status" value="1"/>
</dbReference>
<sequence>MGGQVIQVHSYQQWNQYMQQSCSCVCTPPVIVFFADRCCAASCTMEQTFANLASTYSTLTFLRVELQEQMGIVNANGLNQTPTFLFFKGGKRVDTVIGAIPAQLQQAVQRHSVCQIHQTPHLSCPIRAVPTCPIHRGRAF</sequence>
<accession>A0A6A1UNZ3</accession>
<organism evidence="2 3">
    <name type="scientific">Morella rubra</name>
    <name type="common">Chinese bayberry</name>
    <dbReference type="NCBI Taxonomy" id="262757"/>
    <lineage>
        <taxon>Eukaryota</taxon>
        <taxon>Viridiplantae</taxon>
        <taxon>Streptophyta</taxon>
        <taxon>Embryophyta</taxon>
        <taxon>Tracheophyta</taxon>
        <taxon>Spermatophyta</taxon>
        <taxon>Magnoliopsida</taxon>
        <taxon>eudicotyledons</taxon>
        <taxon>Gunneridae</taxon>
        <taxon>Pentapetalae</taxon>
        <taxon>rosids</taxon>
        <taxon>fabids</taxon>
        <taxon>Fagales</taxon>
        <taxon>Myricaceae</taxon>
        <taxon>Morella</taxon>
    </lineage>
</organism>
<dbReference type="InterPro" id="IPR050620">
    <property type="entry name" value="Thioredoxin_H-type-like"/>
</dbReference>
<evidence type="ECO:0000313" key="2">
    <source>
        <dbReference type="EMBL" id="KAB1201933.1"/>
    </source>
</evidence>
<dbReference type="Proteomes" id="UP000516437">
    <property type="component" value="Chromosome 8"/>
</dbReference>
<dbReference type="AlphaFoldDB" id="A0A6A1UNZ3"/>
<name>A0A6A1UNZ3_9ROSI</name>
<protein>
    <submittedName>
        <fullName evidence="2">Thioredoxin H-type 2</fullName>
    </submittedName>
</protein>
<keyword evidence="3" id="KW-1185">Reference proteome</keyword>
<dbReference type="CDD" id="cd02947">
    <property type="entry name" value="TRX_family"/>
    <property type="match status" value="1"/>
</dbReference>
<evidence type="ECO:0000313" key="3">
    <source>
        <dbReference type="Proteomes" id="UP000516437"/>
    </source>
</evidence>
<comment type="caution">
    <text evidence="2">The sequence shown here is derived from an EMBL/GenBank/DDBJ whole genome shotgun (WGS) entry which is preliminary data.</text>
</comment>
<gene>
    <name evidence="2" type="ORF">CJ030_MR8G006748</name>
</gene>
<dbReference type="OrthoDB" id="2121326at2759"/>
<proteinExistence type="predicted"/>
<dbReference type="PANTHER" id="PTHR10438:SF463">
    <property type="entry name" value="THIOREDOXIN"/>
    <property type="match status" value="1"/>
</dbReference>